<keyword evidence="2" id="KW-1185">Reference proteome</keyword>
<proteinExistence type="predicted"/>
<dbReference type="AlphaFoldDB" id="A0A5B7I7M6"/>
<name>A0A5B7I7M6_PORTR</name>
<dbReference type="EMBL" id="VSRR010051954">
    <property type="protein sequence ID" value="MPC79732.1"/>
    <property type="molecule type" value="Genomic_DNA"/>
</dbReference>
<accession>A0A5B7I7M6</accession>
<comment type="caution">
    <text evidence="1">The sequence shown here is derived from an EMBL/GenBank/DDBJ whole genome shotgun (WGS) entry which is preliminary data.</text>
</comment>
<protein>
    <submittedName>
        <fullName evidence="1">Uncharacterized protein</fullName>
    </submittedName>
</protein>
<gene>
    <name evidence="1" type="ORF">E2C01_074276</name>
</gene>
<evidence type="ECO:0000313" key="1">
    <source>
        <dbReference type="EMBL" id="MPC79732.1"/>
    </source>
</evidence>
<sequence>MELVSFKHTGIATCRPGGFLQLPSFLMFLCSHVNIMV</sequence>
<dbReference type="Proteomes" id="UP000324222">
    <property type="component" value="Unassembled WGS sequence"/>
</dbReference>
<organism evidence="1 2">
    <name type="scientific">Portunus trituberculatus</name>
    <name type="common">Swimming crab</name>
    <name type="synonym">Neptunus trituberculatus</name>
    <dbReference type="NCBI Taxonomy" id="210409"/>
    <lineage>
        <taxon>Eukaryota</taxon>
        <taxon>Metazoa</taxon>
        <taxon>Ecdysozoa</taxon>
        <taxon>Arthropoda</taxon>
        <taxon>Crustacea</taxon>
        <taxon>Multicrustacea</taxon>
        <taxon>Malacostraca</taxon>
        <taxon>Eumalacostraca</taxon>
        <taxon>Eucarida</taxon>
        <taxon>Decapoda</taxon>
        <taxon>Pleocyemata</taxon>
        <taxon>Brachyura</taxon>
        <taxon>Eubrachyura</taxon>
        <taxon>Portunoidea</taxon>
        <taxon>Portunidae</taxon>
        <taxon>Portuninae</taxon>
        <taxon>Portunus</taxon>
    </lineage>
</organism>
<evidence type="ECO:0000313" key="2">
    <source>
        <dbReference type="Proteomes" id="UP000324222"/>
    </source>
</evidence>
<reference evidence="1 2" key="1">
    <citation type="submission" date="2019-05" db="EMBL/GenBank/DDBJ databases">
        <title>Another draft genome of Portunus trituberculatus and its Hox gene families provides insights of decapod evolution.</title>
        <authorList>
            <person name="Jeong J.-H."/>
            <person name="Song I."/>
            <person name="Kim S."/>
            <person name="Choi T."/>
            <person name="Kim D."/>
            <person name="Ryu S."/>
            <person name="Kim W."/>
        </authorList>
    </citation>
    <scope>NUCLEOTIDE SEQUENCE [LARGE SCALE GENOMIC DNA]</scope>
    <source>
        <tissue evidence="1">Muscle</tissue>
    </source>
</reference>